<feature type="compositionally biased region" description="Low complexity" evidence="1">
    <location>
        <begin position="38"/>
        <end position="50"/>
    </location>
</feature>
<comment type="caution">
    <text evidence="3">The sequence shown here is derived from an EMBL/GenBank/DDBJ whole genome shotgun (WGS) entry which is preliminary data.</text>
</comment>
<sequence>MRRRLGFVKQTQTRGLITHYFRVRISTPRAVASCPDPSSTTEYSSSSSNSSGYCKASMLNLLLLSFNHGARMPEEAIAFHGFPKPPPGKILYNII</sequence>
<dbReference type="EMBL" id="BTGU01006420">
    <property type="protein sequence ID" value="GMN20203.1"/>
    <property type="molecule type" value="Genomic_DNA"/>
</dbReference>
<evidence type="ECO:0000313" key="2">
    <source>
        <dbReference type="EMBL" id="GMN20203.1"/>
    </source>
</evidence>
<name>A0AA87YRR8_FICCA</name>
<gene>
    <name evidence="2" type="ORF">TIFTF001_048709</name>
    <name evidence="3" type="ORF">TIFTF001_048710</name>
</gene>
<evidence type="ECO:0000313" key="4">
    <source>
        <dbReference type="Proteomes" id="UP001187192"/>
    </source>
</evidence>
<evidence type="ECO:0000313" key="3">
    <source>
        <dbReference type="EMBL" id="GMN20222.1"/>
    </source>
</evidence>
<protein>
    <submittedName>
        <fullName evidence="3">Uncharacterized protein</fullName>
    </submittedName>
</protein>
<reference evidence="3" key="1">
    <citation type="submission" date="2023-07" db="EMBL/GenBank/DDBJ databases">
        <title>draft genome sequence of fig (Ficus carica).</title>
        <authorList>
            <person name="Takahashi T."/>
            <person name="Nishimura K."/>
        </authorList>
    </citation>
    <scope>NUCLEOTIDE SEQUENCE</scope>
</reference>
<organism evidence="3 4">
    <name type="scientific">Ficus carica</name>
    <name type="common">Common fig</name>
    <dbReference type="NCBI Taxonomy" id="3494"/>
    <lineage>
        <taxon>Eukaryota</taxon>
        <taxon>Viridiplantae</taxon>
        <taxon>Streptophyta</taxon>
        <taxon>Embryophyta</taxon>
        <taxon>Tracheophyta</taxon>
        <taxon>Spermatophyta</taxon>
        <taxon>Magnoliopsida</taxon>
        <taxon>eudicotyledons</taxon>
        <taxon>Gunneridae</taxon>
        <taxon>Pentapetalae</taxon>
        <taxon>rosids</taxon>
        <taxon>fabids</taxon>
        <taxon>Rosales</taxon>
        <taxon>Moraceae</taxon>
        <taxon>Ficeae</taxon>
        <taxon>Ficus</taxon>
    </lineage>
</organism>
<dbReference type="Proteomes" id="UP001187192">
    <property type="component" value="Unassembled WGS sequence"/>
</dbReference>
<dbReference type="AlphaFoldDB" id="A0AA87YRR8"/>
<feature type="region of interest" description="Disordered" evidence="1">
    <location>
        <begin position="31"/>
        <end position="50"/>
    </location>
</feature>
<proteinExistence type="predicted"/>
<accession>A0AA87YRR8</accession>
<evidence type="ECO:0000256" key="1">
    <source>
        <dbReference type="SAM" id="MobiDB-lite"/>
    </source>
</evidence>
<keyword evidence="4" id="KW-1185">Reference proteome</keyword>
<dbReference type="EMBL" id="BTGU01006421">
    <property type="protein sequence ID" value="GMN20222.1"/>
    <property type="molecule type" value="Genomic_DNA"/>
</dbReference>